<dbReference type="InterPro" id="IPR005899">
    <property type="entry name" value="Na_pump_deCOase"/>
</dbReference>
<feature type="transmembrane region" description="Helical" evidence="6">
    <location>
        <begin position="20"/>
        <end position="45"/>
    </location>
</feature>
<dbReference type="EMBL" id="QZKI01000104">
    <property type="protein sequence ID" value="RJP67394.1"/>
    <property type="molecule type" value="Genomic_DNA"/>
</dbReference>
<evidence type="ECO:0000313" key="7">
    <source>
        <dbReference type="EMBL" id="RJP67394.1"/>
    </source>
</evidence>
<dbReference type="Pfam" id="PF04277">
    <property type="entry name" value="OAD_gamma"/>
    <property type="match status" value="1"/>
</dbReference>
<evidence type="ECO:0000313" key="8">
    <source>
        <dbReference type="Proteomes" id="UP000285961"/>
    </source>
</evidence>
<protein>
    <submittedName>
        <fullName evidence="7">Uncharacterized protein</fullName>
    </submittedName>
</protein>
<keyword evidence="4 6" id="KW-1133">Transmembrane helix</keyword>
<dbReference type="GO" id="GO:0036376">
    <property type="term" value="P:sodium ion export across plasma membrane"/>
    <property type="evidence" value="ECO:0007669"/>
    <property type="project" value="InterPro"/>
</dbReference>
<evidence type="ECO:0000256" key="2">
    <source>
        <dbReference type="ARBA" id="ARBA00022475"/>
    </source>
</evidence>
<sequence length="135" mass="14427">MGELIQRAVELPWGYIMSTLVIRFVGVFIVLAILMVGMQVLGSVVSRLVSGQEARAAEARRREAHAVALAEAPERETGEEEIVAAMGAAIAVAMAASRQPISPPAHPDVTAGSWAMAGRVALMNRRLPAGTQRRR</sequence>
<accession>A0A419ETU5</accession>
<proteinExistence type="predicted"/>
<evidence type="ECO:0000256" key="4">
    <source>
        <dbReference type="ARBA" id="ARBA00022989"/>
    </source>
</evidence>
<evidence type="ECO:0000256" key="1">
    <source>
        <dbReference type="ARBA" id="ARBA00004236"/>
    </source>
</evidence>
<comment type="subcellular location">
    <subcellularLocation>
        <location evidence="1">Cell membrane</location>
    </subcellularLocation>
</comment>
<keyword evidence="2" id="KW-1003">Cell membrane</keyword>
<gene>
    <name evidence="7" type="ORF">C4532_14600</name>
</gene>
<dbReference type="Proteomes" id="UP000285961">
    <property type="component" value="Unassembled WGS sequence"/>
</dbReference>
<name>A0A419ETU5_9BACT</name>
<keyword evidence="3 6" id="KW-0812">Transmembrane</keyword>
<comment type="caution">
    <text evidence="7">The sequence shown here is derived from an EMBL/GenBank/DDBJ whole genome shotgun (WGS) entry which is preliminary data.</text>
</comment>
<keyword evidence="5 6" id="KW-0472">Membrane</keyword>
<organism evidence="7 8">
    <name type="scientific">Candidatus Abyssobacteria bacterium SURF_17</name>
    <dbReference type="NCBI Taxonomy" id="2093361"/>
    <lineage>
        <taxon>Bacteria</taxon>
        <taxon>Pseudomonadati</taxon>
        <taxon>Candidatus Hydrogenedentota</taxon>
        <taxon>Candidatus Abyssobacteria</taxon>
    </lineage>
</organism>
<dbReference type="GO" id="GO:0005886">
    <property type="term" value="C:plasma membrane"/>
    <property type="evidence" value="ECO:0007669"/>
    <property type="project" value="UniProtKB-SubCell"/>
</dbReference>
<evidence type="ECO:0000256" key="5">
    <source>
        <dbReference type="ARBA" id="ARBA00023136"/>
    </source>
</evidence>
<dbReference type="GO" id="GO:0015081">
    <property type="term" value="F:sodium ion transmembrane transporter activity"/>
    <property type="evidence" value="ECO:0007669"/>
    <property type="project" value="InterPro"/>
</dbReference>
<evidence type="ECO:0000256" key="3">
    <source>
        <dbReference type="ARBA" id="ARBA00022692"/>
    </source>
</evidence>
<evidence type="ECO:0000256" key="6">
    <source>
        <dbReference type="SAM" id="Phobius"/>
    </source>
</evidence>
<dbReference type="AlphaFoldDB" id="A0A419ETU5"/>
<reference evidence="7 8" key="1">
    <citation type="journal article" date="2017" name="ISME J.">
        <title>Energy and carbon metabolisms in a deep terrestrial subsurface fluid microbial community.</title>
        <authorList>
            <person name="Momper L."/>
            <person name="Jungbluth S.P."/>
            <person name="Lee M.D."/>
            <person name="Amend J.P."/>
        </authorList>
    </citation>
    <scope>NUCLEOTIDE SEQUENCE [LARGE SCALE GENOMIC DNA]</scope>
    <source>
        <strain evidence="7">SURF_17</strain>
    </source>
</reference>